<dbReference type="PANTHER" id="PTHR30478">
    <property type="entry name" value="DNA POLYMERASE III SUBUNIT BETA"/>
    <property type="match status" value="1"/>
</dbReference>
<evidence type="ECO:0000256" key="4">
    <source>
        <dbReference type="ARBA" id="ARBA00022490"/>
    </source>
</evidence>
<dbReference type="Pfam" id="PF02768">
    <property type="entry name" value="DNA_pol3_beta_3"/>
    <property type="match status" value="1"/>
</dbReference>
<protein>
    <recommendedName>
        <fullName evidence="3 10">Beta sliding clamp</fullName>
    </recommendedName>
</protein>
<dbReference type="GO" id="GO:0009360">
    <property type="term" value="C:DNA polymerase III complex"/>
    <property type="evidence" value="ECO:0007669"/>
    <property type="project" value="InterPro"/>
</dbReference>
<dbReference type="AlphaFoldDB" id="A0A174M979"/>
<dbReference type="PIRSF" id="PIRSF000804">
    <property type="entry name" value="DNA_pol_III_b"/>
    <property type="match status" value="1"/>
</dbReference>
<dbReference type="InterPro" id="IPR022634">
    <property type="entry name" value="DNA_polIII_beta_N"/>
</dbReference>
<gene>
    <name evidence="14" type="primary">dnaN_1</name>
    <name evidence="14" type="ORF">ERS852554_00297</name>
</gene>
<accession>A0A174M979</accession>
<dbReference type="SMART" id="SM00480">
    <property type="entry name" value="POL3Bc"/>
    <property type="match status" value="1"/>
</dbReference>
<evidence type="ECO:0000256" key="7">
    <source>
        <dbReference type="ARBA" id="ARBA00022705"/>
    </source>
</evidence>
<dbReference type="EMBL" id="CZBF01000001">
    <property type="protein sequence ID" value="CUP30580.1"/>
    <property type="molecule type" value="Genomic_DNA"/>
</dbReference>
<reference evidence="14 15" key="1">
    <citation type="submission" date="2015-09" db="EMBL/GenBank/DDBJ databases">
        <authorList>
            <consortium name="Pathogen Informatics"/>
        </authorList>
    </citation>
    <scope>NUCLEOTIDE SEQUENCE [LARGE SCALE GENOMIC DNA]</scope>
    <source>
        <strain evidence="14 15">2789STDY5834942</strain>
    </source>
</reference>
<dbReference type="Gene3D" id="3.10.150.10">
    <property type="entry name" value="DNA Polymerase III, subunit A, domain 2"/>
    <property type="match status" value="1"/>
</dbReference>
<proteinExistence type="inferred from homology"/>
<keyword evidence="7 10" id="KW-0235">DNA replication</keyword>
<dbReference type="SUPFAM" id="SSF55979">
    <property type="entry name" value="DNA clamp"/>
    <property type="match status" value="3"/>
</dbReference>
<dbReference type="GO" id="GO:0006271">
    <property type="term" value="P:DNA strand elongation involved in DNA replication"/>
    <property type="evidence" value="ECO:0007669"/>
    <property type="project" value="TreeGrafter"/>
</dbReference>
<name>A0A174M979_BACUN</name>
<sequence>MEILVSKTALLDKLKSVGRIIQPKNTLPAYDNFLFVIDESGFIQVMAGEEGGRISTNVDGKADFVNRSFLASAKTLLDGLKEMSEQPLTISIYEKEMVVKYANGKFTMPIEDGKQYPEMNIDDSSHSFLLSGNDLLYGVRQVQFCSANDELRPTMNGVYFDIDLEKTSYVGTDGSRLAMVELPASYTRKERAGFILPSKFAKLLSNLVPEDCLELEVKVNRTNVQFDFDSYRLVCRMIEGRYPNYRAVIPQNQPKRVVLKRNDLLAALKRVSVFCNISSSLVVLKFDKSSLLITAHDFDFSKSAEETVILQDGCEAIEIGFKSSFLIELVNSIPSEDISISMTDPSKAAVLSRCDEEERSLTYLLMPMSINN</sequence>
<evidence type="ECO:0000256" key="3">
    <source>
        <dbReference type="ARBA" id="ARBA00021035"/>
    </source>
</evidence>
<evidence type="ECO:0000259" key="13">
    <source>
        <dbReference type="Pfam" id="PF02768"/>
    </source>
</evidence>
<keyword evidence="5 10" id="KW-0808">Transferase</keyword>
<keyword evidence="4 10" id="KW-0963">Cytoplasm</keyword>
<keyword evidence="6 10" id="KW-0548">Nucleotidyltransferase</keyword>
<keyword evidence="8 10" id="KW-0239">DNA-directed DNA polymerase</keyword>
<dbReference type="GO" id="GO:0003887">
    <property type="term" value="F:DNA-directed DNA polymerase activity"/>
    <property type="evidence" value="ECO:0007669"/>
    <property type="project" value="UniProtKB-UniRule"/>
</dbReference>
<evidence type="ECO:0000259" key="11">
    <source>
        <dbReference type="Pfam" id="PF00712"/>
    </source>
</evidence>
<dbReference type="NCBIfam" id="TIGR00663">
    <property type="entry name" value="dnan"/>
    <property type="match status" value="1"/>
</dbReference>
<evidence type="ECO:0000256" key="9">
    <source>
        <dbReference type="ARBA" id="ARBA00023125"/>
    </source>
</evidence>
<feature type="domain" description="DNA polymerase III beta sliding clamp C-terminal" evidence="13">
    <location>
        <begin position="247"/>
        <end position="368"/>
    </location>
</feature>
<evidence type="ECO:0000256" key="2">
    <source>
        <dbReference type="ARBA" id="ARBA00010752"/>
    </source>
</evidence>
<comment type="subcellular location">
    <subcellularLocation>
        <location evidence="1 10">Cytoplasm</location>
    </subcellularLocation>
</comment>
<evidence type="ECO:0000313" key="14">
    <source>
        <dbReference type="EMBL" id="CUP30580.1"/>
    </source>
</evidence>
<dbReference type="RefSeq" id="WP_057281117.1">
    <property type="nucleotide sequence ID" value="NZ_CZBF01000001.1"/>
</dbReference>
<dbReference type="GO" id="GO:0005737">
    <property type="term" value="C:cytoplasm"/>
    <property type="evidence" value="ECO:0007669"/>
    <property type="project" value="UniProtKB-SubCell"/>
</dbReference>
<keyword evidence="9" id="KW-0238">DNA-binding</keyword>
<dbReference type="InterPro" id="IPR022635">
    <property type="entry name" value="DNA_polIII_beta_C"/>
</dbReference>
<evidence type="ECO:0000256" key="6">
    <source>
        <dbReference type="ARBA" id="ARBA00022695"/>
    </source>
</evidence>
<evidence type="ECO:0000256" key="5">
    <source>
        <dbReference type="ARBA" id="ARBA00022679"/>
    </source>
</evidence>
<dbReference type="GO" id="GO:0008408">
    <property type="term" value="F:3'-5' exonuclease activity"/>
    <property type="evidence" value="ECO:0007669"/>
    <property type="project" value="InterPro"/>
</dbReference>
<dbReference type="PANTHER" id="PTHR30478:SF0">
    <property type="entry name" value="BETA SLIDING CLAMP"/>
    <property type="match status" value="1"/>
</dbReference>
<dbReference type="InterPro" id="IPR001001">
    <property type="entry name" value="DNA_polIII_beta"/>
</dbReference>
<evidence type="ECO:0000256" key="10">
    <source>
        <dbReference type="PIRNR" id="PIRNR000804"/>
    </source>
</evidence>
<dbReference type="Pfam" id="PF02767">
    <property type="entry name" value="DNA_pol3_beta_2"/>
    <property type="match status" value="1"/>
</dbReference>
<comment type="function">
    <text evidence="10">Confers DNA tethering and processivity to DNA polymerases and other proteins. Acts as a clamp, forming a ring around DNA (a reaction catalyzed by the clamp-loading complex) which diffuses in an ATP-independent manner freely and bidirectionally along dsDNA. Initially characterized for its ability to contact the catalytic subunit of DNA polymerase III (Pol III), a complex, multichain enzyme responsible for most of the replicative synthesis in bacteria; Pol III exhibits 3'-5' exonuclease proofreading activity. The beta chain is required for initiation of replication as well as for processivity of DNA replication.</text>
</comment>
<dbReference type="InterPro" id="IPR022637">
    <property type="entry name" value="DNA_polIII_beta_cen"/>
</dbReference>
<organism evidence="14 15">
    <name type="scientific">Bacteroides uniformis</name>
    <dbReference type="NCBI Taxonomy" id="820"/>
    <lineage>
        <taxon>Bacteria</taxon>
        <taxon>Pseudomonadati</taxon>
        <taxon>Bacteroidota</taxon>
        <taxon>Bacteroidia</taxon>
        <taxon>Bacteroidales</taxon>
        <taxon>Bacteroidaceae</taxon>
        <taxon>Bacteroides</taxon>
    </lineage>
</organism>
<dbReference type="CDD" id="cd00140">
    <property type="entry name" value="beta_clamp"/>
    <property type="match status" value="1"/>
</dbReference>
<comment type="similarity">
    <text evidence="2 10">Belongs to the beta sliding clamp family.</text>
</comment>
<feature type="domain" description="DNA polymerase III beta sliding clamp central" evidence="12">
    <location>
        <begin position="136"/>
        <end position="244"/>
    </location>
</feature>
<dbReference type="Proteomes" id="UP000095788">
    <property type="component" value="Unassembled WGS sequence"/>
</dbReference>
<evidence type="ECO:0000313" key="15">
    <source>
        <dbReference type="Proteomes" id="UP000095788"/>
    </source>
</evidence>
<comment type="subunit">
    <text evidence="10">Forms a ring-shaped head-to-tail homodimer around DNA.</text>
</comment>
<dbReference type="InterPro" id="IPR046938">
    <property type="entry name" value="DNA_clamp_sf"/>
</dbReference>
<dbReference type="Pfam" id="PF00712">
    <property type="entry name" value="DNA_pol3_beta"/>
    <property type="match status" value="1"/>
</dbReference>
<dbReference type="Gene3D" id="3.70.10.10">
    <property type="match status" value="1"/>
</dbReference>
<evidence type="ECO:0000256" key="1">
    <source>
        <dbReference type="ARBA" id="ARBA00004496"/>
    </source>
</evidence>
<dbReference type="GO" id="GO:0003677">
    <property type="term" value="F:DNA binding"/>
    <property type="evidence" value="ECO:0007669"/>
    <property type="project" value="UniProtKB-UniRule"/>
</dbReference>
<evidence type="ECO:0000256" key="8">
    <source>
        <dbReference type="ARBA" id="ARBA00022932"/>
    </source>
</evidence>
<feature type="domain" description="DNA polymerase III beta sliding clamp N-terminal" evidence="11">
    <location>
        <begin position="1"/>
        <end position="119"/>
    </location>
</feature>
<evidence type="ECO:0000259" key="12">
    <source>
        <dbReference type="Pfam" id="PF02767"/>
    </source>
</evidence>